<dbReference type="InterPro" id="IPR050651">
    <property type="entry name" value="Plant_Cytochrome_P450_Monoox"/>
</dbReference>
<dbReference type="Gene3D" id="1.10.630.10">
    <property type="entry name" value="Cytochrome P450"/>
    <property type="match status" value="1"/>
</dbReference>
<reference evidence="8 9" key="1">
    <citation type="journal article" date="2023" name="Plant Biotechnol. J.">
        <title>Chromosome-level wild Hevea brasiliensis genome provides new tools for genomic-assisted breeding and valuable loci to elevate rubber yield.</title>
        <authorList>
            <person name="Cheng H."/>
            <person name="Song X."/>
            <person name="Hu Y."/>
            <person name="Wu T."/>
            <person name="Yang Q."/>
            <person name="An Z."/>
            <person name="Feng S."/>
            <person name="Deng Z."/>
            <person name="Wu W."/>
            <person name="Zeng X."/>
            <person name="Tu M."/>
            <person name="Wang X."/>
            <person name="Huang H."/>
        </authorList>
    </citation>
    <scope>NUCLEOTIDE SEQUENCE [LARGE SCALE GENOMIC DNA]</scope>
    <source>
        <strain evidence="8">MT/VB/25A 57/8</strain>
    </source>
</reference>
<dbReference type="CDD" id="cd20654">
    <property type="entry name" value="CYP82"/>
    <property type="match status" value="1"/>
</dbReference>
<keyword evidence="7" id="KW-0812">Transmembrane</keyword>
<evidence type="ECO:0000313" key="9">
    <source>
        <dbReference type="Proteomes" id="UP001174677"/>
    </source>
</evidence>
<sequence length="521" mass="58565">MDYICPYFNTTIAAAGVFALLILPYYLLRKWKSRASKGILAPQPRGAWPLTGHLSLLSGSHPPHVTLGALADKYGPVFTIRVGVHPVLVVNSSEVAKELFTGANDVIVTFRPALVAAELMGYNYGLFPFTPGGPYWSETRKISTFELLSNRRLELLKHIRIQEVETSIKELHKAWEDKKVVDMKQWFSDLNLNVLLRMIIGKKYFGGGAVGDEKEGRLFQKGITILFHYLGTLVLRDAVPFLGWMDVGGHEKVMKKTAKELDDALEKWLQEHKRNRYLGEKSKGDQDFMDVMLSFLDGKSLEGYDADTINKATSLSMIAGNETVTVAMTWALALLLNNQPVLKKAQEELDKIVGRERLVNDKDISKLVYLQAIVKETLRLYPPAFIPGPRQFTQDCNIGGYYVPKNTWLMVNVWKIQRDPRVWPDPTEFKPERFLTTHKNVDVRSQNFELLPFGGGRRACPAASYGLHIVHLTLATLLQAFEISTPTDAAVDMTPGVGLTNMKTTPLEAVVSPRLPPCFYE</sequence>
<evidence type="ECO:0000313" key="8">
    <source>
        <dbReference type="EMBL" id="KAJ9166157.1"/>
    </source>
</evidence>
<keyword evidence="3 6" id="KW-0560">Oxidoreductase</keyword>
<evidence type="ECO:0000256" key="3">
    <source>
        <dbReference type="ARBA" id="ARBA00023002"/>
    </source>
</evidence>
<dbReference type="Proteomes" id="UP001174677">
    <property type="component" value="Chromosome 12"/>
</dbReference>
<evidence type="ECO:0000256" key="5">
    <source>
        <dbReference type="ARBA" id="ARBA00023033"/>
    </source>
</evidence>
<dbReference type="PROSITE" id="PS00086">
    <property type="entry name" value="CYTOCHROME_P450"/>
    <property type="match status" value="1"/>
</dbReference>
<organism evidence="8 9">
    <name type="scientific">Hevea brasiliensis</name>
    <name type="common">Para rubber tree</name>
    <name type="synonym">Siphonia brasiliensis</name>
    <dbReference type="NCBI Taxonomy" id="3981"/>
    <lineage>
        <taxon>Eukaryota</taxon>
        <taxon>Viridiplantae</taxon>
        <taxon>Streptophyta</taxon>
        <taxon>Embryophyta</taxon>
        <taxon>Tracheophyta</taxon>
        <taxon>Spermatophyta</taxon>
        <taxon>Magnoliopsida</taxon>
        <taxon>eudicotyledons</taxon>
        <taxon>Gunneridae</taxon>
        <taxon>Pentapetalae</taxon>
        <taxon>rosids</taxon>
        <taxon>fabids</taxon>
        <taxon>Malpighiales</taxon>
        <taxon>Euphorbiaceae</taxon>
        <taxon>Crotonoideae</taxon>
        <taxon>Micrandreae</taxon>
        <taxon>Hevea</taxon>
    </lineage>
</organism>
<dbReference type="InterPro" id="IPR036396">
    <property type="entry name" value="Cyt_P450_sf"/>
</dbReference>
<accession>A0ABQ9LDX9</accession>
<keyword evidence="5 6" id="KW-0503">Monooxygenase</keyword>
<keyword evidence="9" id="KW-1185">Reference proteome</keyword>
<evidence type="ECO:0008006" key="10">
    <source>
        <dbReference type="Google" id="ProtNLM"/>
    </source>
</evidence>
<dbReference type="Pfam" id="PF00067">
    <property type="entry name" value="p450"/>
    <property type="match status" value="1"/>
</dbReference>
<dbReference type="InterPro" id="IPR002401">
    <property type="entry name" value="Cyt_P450_E_grp-I"/>
</dbReference>
<dbReference type="PRINTS" id="PR00463">
    <property type="entry name" value="EP450I"/>
</dbReference>
<feature type="transmembrane region" description="Helical" evidence="7">
    <location>
        <begin position="6"/>
        <end position="28"/>
    </location>
</feature>
<keyword evidence="7" id="KW-1133">Transmembrane helix</keyword>
<keyword evidence="1 6" id="KW-0349">Heme</keyword>
<evidence type="ECO:0000256" key="4">
    <source>
        <dbReference type="ARBA" id="ARBA00023004"/>
    </source>
</evidence>
<evidence type="ECO:0000256" key="6">
    <source>
        <dbReference type="RuleBase" id="RU000461"/>
    </source>
</evidence>
<dbReference type="PRINTS" id="PR00385">
    <property type="entry name" value="P450"/>
</dbReference>
<evidence type="ECO:0000256" key="1">
    <source>
        <dbReference type="ARBA" id="ARBA00022617"/>
    </source>
</evidence>
<dbReference type="EMBL" id="JARPOI010000012">
    <property type="protein sequence ID" value="KAJ9166157.1"/>
    <property type="molecule type" value="Genomic_DNA"/>
</dbReference>
<proteinExistence type="inferred from homology"/>
<dbReference type="PANTHER" id="PTHR47947:SF39">
    <property type="entry name" value="CYTOCHROME P450"/>
    <property type="match status" value="1"/>
</dbReference>
<comment type="caution">
    <text evidence="8">The sequence shown here is derived from an EMBL/GenBank/DDBJ whole genome shotgun (WGS) entry which is preliminary data.</text>
</comment>
<dbReference type="InterPro" id="IPR001128">
    <property type="entry name" value="Cyt_P450"/>
</dbReference>
<comment type="similarity">
    <text evidence="6">Belongs to the cytochrome P450 family.</text>
</comment>
<dbReference type="PANTHER" id="PTHR47947">
    <property type="entry name" value="CYTOCHROME P450 82C3-RELATED"/>
    <property type="match status" value="1"/>
</dbReference>
<protein>
    <recommendedName>
        <fullName evidence="10">Cytochrome P450</fullName>
    </recommendedName>
</protein>
<evidence type="ECO:0000256" key="7">
    <source>
        <dbReference type="SAM" id="Phobius"/>
    </source>
</evidence>
<dbReference type="SUPFAM" id="SSF48264">
    <property type="entry name" value="Cytochrome P450"/>
    <property type="match status" value="1"/>
</dbReference>
<evidence type="ECO:0000256" key="2">
    <source>
        <dbReference type="ARBA" id="ARBA00022723"/>
    </source>
</evidence>
<keyword evidence="4 6" id="KW-0408">Iron</keyword>
<gene>
    <name evidence="8" type="ORF">P3X46_020943</name>
</gene>
<keyword evidence="7" id="KW-0472">Membrane</keyword>
<keyword evidence="2 6" id="KW-0479">Metal-binding</keyword>
<dbReference type="InterPro" id="IPR017972">
    <property type="entry name" value="Cyt_P450_CS"/>
</dbReference>
<name>A0ABQ9LDX9_HEVBR</name>